<gene>
    <name evidence="1" type="ORF">PV02_07415</name>
</gene>
<evidence type="ECO:0008006" key="3">
    <source>
        <dbReference type="Google" id="ProtNLM"/>
    </source>
</evidence>
<dbReference type="Pfam" id="PF09485">
    <property type="entry name" value="CRISPR_Cse2"/>
    <property type="match status" value="1"/>
</dbReference>
<name>A0AAE3KYC8_9EURY</name>
<dbReference type="Gene3D" id="1.10.520.40">
    <property type="entry name" value="CRISPR-associated protein Cse2"/>
    <property type="match status" value="1"/>
</dbReference>
<evidence type="ECO:0000313" key="2">
    <source>
        <dbReference type="Proteomes" id="UP001206983"/>
    </source>
</evidence>
<dbReference type="InterPro" id="IPR013382">
    <property type="entry name" value="CRISPR-assoc_prot_Cse2"/>
</dbReference>
<proteinExistence type="predicted"/>
<sequence length="146" mass="17351">MEKFTELHQRFWETMDNGQRTEIRRASNPEDLECLPAFYHLIRYHNPGEIRQLARVAFLLPFAEKHSENTKPLGRQLSDAKISEKRIFQIVRSSSPNDLIQLRRAVQQAKLSSIDWDVFGKSLFYWGEKSKKQLVQSFFVYMKEEE</sequence>
<dbReference type="RefSeq" id="WP_256622760.1">
    <property type="nucleotide sequence ID" value="NZ_JTEO01000004.1"/>
</dbReference>
<evidence type="ECO:0000313" key="1">
    <source>
        <dbReference type="EMBL" id="MCQ6962899.1"/>
    </source>
</evidence>
<dbReference type="CDD" id="cd09731">
    <property type="entry name" value="Cse2_I-E"/>
    <property type="match status" value="1"/>
</dbReference>
<dbReference type="NCBIfam" id="TIGR02548">
    <property type="entry name" value="casB_cse2"/>
    <property type="match status" value="1"/>
</dbReference>
<comment type="caution">
    <text evidence="1">The sequence shown here is derived from an EMBL/GenBank/DDBJ whole genome shotgun (WGS) entry which is preliminary data.</text>
</comment>
<reference evidence="1 2" key="1">
    <citation type="journal article" date="2011" name="Appl. Environ. Microbiol.">
        <title>Methanogenic archaea isolated from Taiwan's Chelungpu fault.</title>
        <authorList>
            <person name="Wu S.Y."/>
            <person name="Lai M.C."/>
        </authorList>
    </citation>
    <scope>NUCLEOTIDE SEQUENCE [LARGE SCALE GENOMIC DNA]</scope>
    <source>
        <strain evidence="1 2">St545Mb</strain>
    </source>
</reference>
<keyword evidence="2" id="KW-1185">Reference proteome</keyword>
<dbReference type="AlphaFoldDB" id="A0AAE3KYC8"/>
<accession>A0AAE3KYC8</accession>
<protein>
    <recommendedName>
        <fullName evidence="3">Type I-E CRISPR-associated protein Cse2/CasB</fullName>
    </recommendedName>
</protein>
<dbReference type="InterPro" id="IPR038287">
    <property type="entry name" value="Cse2_sf"/>
</dbReference>
<organism evidence="1 2">
    <name type="scientific">Methanolobus chelungpuianus</name>
    <dbReference type="NCBI Taxonomy" id="502115"/>
    <lineage>
        <taxon>Archaea</taxon>
        <taxon>Methanobacteriati</taxon>
        <taxon>Methanobacteriota</taxon>
        <taxon>Stenosarchaea group</taxon>
        <taxon>Methanomicrobia</taxon>
        <taxon>Methanosarcinales</taxon>
        <taxon>Methanosarcinaceae</taxon>
        <taxon>Methanolobus</taxon>
    </lineage>
</organism>
<dbReference type="EMBL" id="JTEO01000004">
    <property type="protein sequence ID" value="MCQ6962899.1"/>
    <property type="molecule type" value="Genomic_DNA"/>
</dbReference>
<dbReference type="Proteomes" id="UP001206983">
    <property type="component" value="Unassembled WGS sequence"/>
</dbReference>